<sequence>MICGRSEQTKQIANSGPKTSPTSYPINRVSLTPDNIRKYGNSLRQGLSDEFPGFTT</sequence>
<evidence type="ECO:0000313" key="2">
    <source>
        <dbReference type="EMBL" id="QDT10312.1"/>
    </source>
</evidence>
<accession>A0A517NT66</accession>
<dbReference type="AlphaFoldDB" id="A0A517NT66"/>
<evidence type="ECO:0000256" key="1">
    <source>
        <dbReference type="SAM" id="MobiDB-lite"/>
    </source>
</evidence>
<dbReference type="EMBL" id="CP036526">
    <property type="protein sequence ID" value="QDT10312.1"/>
    <property type="molecule type" value="Genomic_DNA"/>
</dbReference>
<feature type="compositionally biased region" description="Polar residues" evidence="1">
    <location>
        <begin position="9"/>
        <end position="27"/>
    </location>
</feature>
<protein>
    <submittedName>
        <fullName evidence="2">Uncharacterized protein</fullName>
    </submittedName>
</protein>
<organism evidence="2 3">
    <name type="scientific">Stieleria marina</name>
    <dbReference type="NCBI Taxonomy" id="1930275"/>
    <lineage>
        <taxon>Bacteria</taxon>
        <taxon>Pseudomonadati</taxon>
        <taxon>Planctomycetota</taxon>
        <taxon>Planctomycetia</taxon>
        <taxon>Pirellulales</taxon>
        <taxon>Pirellulaceae</taxon>
        <taxon>Stieleria</taxon>
    </lineage>
</organism>
<proteinExistence type="predicted"/>
<keyword evidence="3" id="KW-1185">Reference proteome</keyword>
<dbReference type="Proteomes" id="UP000319817">
    <property type="component" value="Chromosome"/>
</dbReference>
<evidence type="ECO:0000313" key="3">
    <source>
        <dbReference type="Proteomes" id="UP000319817"/>
    </source>
</evidence>
<gene>
    <name evidence="2" type="ORF">K239x_22680</name>
</gene>
<feature type="region of interest" description="Disordered" evidence="1">
    <location>
        <begin position="1"/>
        <end position="27"/>
    </location>
</feature>
<reference evidence="2 3" key="1">
    <citation type="submission" date="2019-02" db="EMBL/GenBank/DDBJ databases">
        <title>Deep-cultivation of Planctomycetes and their phenomic and genomic characterization uncovers novel biology.</title>
        <authorList>
            <person name="Wiegand S."/>
            <person name="Jogler M."/>
            <person name="Boedeker C."/>
            <person name="Pinto D."/>
            <person name="Vollmers J."/>
            <person name="Rivas-Marin E."/>
            <person name="Kohn T."/>
            <person name="Peeters S.H."/>
            <person name="Heuer A."/>
            <person name="Rast P."/>
            <person name="Oberbeckmann S."/>
            <person name="Bunk B."/>
            <person name="Jeske O."/>
            <person name="Meyerdierks A."/>
            <person name="Storesund J.E."/>
            <person name="Kallscheuer N."/>
            <person name="Luecker S."/>
            <person name="Lage O.M."/>
            <person name="Pohl T."/>
            <person name="Merkel B.J."/>
            <person name="Hornburger P."/>
            <person name="Mueller R.-W."/>
            <person name="Bruemmer F."/>
            <person name="Labrenz M."/>
            <person name="Spormann A.M."/>
            <person name="Op den Camp H."/>
            <person name="Overmann J."/>
            <person name="Amann R."/>
            <person name="Jetten M.S.M."/>
            <person name="Mascher T."/>
            <person name="Medema M.H."/>
            <person name="Devos D.P."/>
            <person name="Kaster A.-K."/>
            <person name="Ovreas L."/>
            <person name="Rohde M."/>
            <person name="Galperin M.Y."/>
            <person name="Jogler C."/>
        </authorList>
    </citation>
    <scope>NUCLEOTIDE SEQUENCE [LARGE SCALE GENOMIC DNA]</scope>
    <source>
        <strain evidence="2 3">K23_9</strain>
    </source>
</reference>
<name>A0A517NT66_9BACT</name>